<dbReference type="SUPFAM" id="SSF101478">
    <property type="entry name" value="ADP-ribosylglycohydrolase"/>
    <property type="match status" value="1"/>
</dbReference>
<dbReference type="GO" id="GO:0016787">
    <property type="term" value="F:hydrolase activity"/>
    <property type="evidence" value="ECO:0007669"/>
    <property type="project" value="UniProtKB-KW"/>
</dbReference>
<name>A0A6L9Y3R4_9BURK</name>
<proteinExistence type="predicted"/>
<dbReference type="EMBL" id="JAAGYR010000001">
    <property type="protein sequence ID" value="NEN74856.1"/>
    <property type="molecule type" value="Genomic_DNA"/>
</dbReference>
<evidence type="ECO:0000313" key="2">
    <source>
        <dbReference type="EMBL" id="NEN74856.1"/>
    </source>
</evidence>
<gene>
    <name evidence="2" type="ORF">F9B74_00725</name>
</gene>
<dbReference type="PANTHER" id="PTHR16222">
    <property type="entry name" value="ADP-RIBOSYLGLYCOHYDROLASE"/>
    <property type="match status" value="1"/>
</dbReference>
<keyword evidence="3" id="KW-1185">Reference proteome</keyword>
<comment type="caution">
    <text evidence="2">The sequence shown here is derived from an EMBL/GenBank/DDBJ whole genome shotgun (WGS) entry which is preliminary data.</text>
</comment>
<dbReference type="GO" id="GO:0046872">
    <property type="term" value="F:metal ion binding"/>
    <property type="evidence" value="ECO:0007669"/>
    <property type="project" value="UniProtKB-KW"/>
</dbReference>
<dbReference type="RefSeq" id="WP_163763659.1">
    <property type="nucleotide sequence ID" value="NZ_JAAGYR010000001.1"/>
</dbReference>
<dbReference type="InterPro" id="IPR050792">
    <property type="entry name" value="ADP-ribosylglycohydrolase"/>
</dbReference>
<evidence type="ECO:0000313" key="3">
    <source>
        <dbReference type="Proteomes" id="UP000477651"/>
    </source>
</evidence>
<comment type="cofactor">
    <cofactor evidence="1">
        <name>Mg(2+)</name>
        <dbReference type="ChEBI" id="CHEBI:18420"/>
    </cofactor>
    <text evidence="1">Binds 2 magnesium ions per subunit.</text>
</comment>
<accession>A0A6L9Y3R4</accession>
<organism evidence="2 3">
    <name type="scientific">Pelistega ratti</name>
    <dbReference type="NCBI Taxonomy" id="2652177"/>
    <lineage>
        <taxon>Bacteria</taxon>
        <taxon>Pseudomonadati</taxon>
        <taxon>Pseudomonadota</taxon>
        <taxon>Betaproteobacteria</taxon>
        <taxon>Burkholderiales</taxon>
        <taxon>Alcaligenaceae</taxon>
        <taxon>Pelistega</taxon>
    </lineage>
</organism>
<dbReference type="Gene3D" id="1.10.4080.10">
    <property type="entry name" value="ADP-ribosylation/Crystallin J1"/>
    <property type="match status" value="1"/>
</dbReference>
<feature type="binding site" evidence="1">
    <location>
        <position position="35"/>
    </location>
    <ligand>
        <name>Mg(2+)</name>
        <dbReference type="ChEBI" id="CHEBI:18420"/>
        <label>1</label>
    </ligand>
</feature>
<feature type="binding site" evidence="1">
    <location>
        <position position="34"/>
    </location>
    <ligand>
        <name>Mg(2+)</name>
        <dbReference type="ChEBI" id="CHEBI:18420"/>
        <label>1</label>
    </ligand>
</feature>
<evidence type="ECO:0000256" key="1">
    <source>
        <dbReference type="PIRSR" id="PIRSR605502-1"/>
    </source>
</evidence>
<dbReference type="Proteomes" id="UP000477651">
    <property type="component" value="Unassembled WGS sequence"/>
</dbReference>
<sequence>MLGAIIGDVVGSRFEFNNYKATDFELITPNCRFTDDTVCTIAVADWIQQGCQDNLAEIMRYWCHHYPYAGYGGMFLQWLNPAIEPQPYNSWGNGSAMRVSPVGWAFNTLEETLDYAKRSAEITHNHPEGIKGAQATAAAIFLARTTKDKGKIKTYIEQTFGYNLSQTCDDIRPTYVFNESCQDTVPQAIVAFLESDDFEHAIRLAVSLGGDSDTLAAITGSIAEAYYQQIPEEIEDKIRAMLPQPFLVVLDNMCKG</sequence>
<dbReference type="PANTHER" id="PTHR16222:SF12">
    <property type="entry name" value="ADP-RIBOSYLGLYCOHYDROLASE-RELATED"/>
    <property type="match status" value="1"/>
</dbReference>
<reference evidence="2 3" key="1">
    <citation type="submission" date="2020-02" db="EMBL/GenBank/DDBJ databases">
        <title>Pelistega sp. NLN82 were isolated from wild rodents of the Hainan Island.</title>
        <authorList>
            <person name="Niu N."/>
            <person name="Zhou J."/>
        </authorList>
    </citation>
    <scope>NUCLEOTIDE SEQUENCE [LARGE SCALE GENOMIC DNA]</scope>
    <source>
        <strain evidence="2 3">NLN82</strain>
    </source>
</reference>
<feature type="binding site" evidence="1">
    <location>
        <position position="213"/>
    </location>
    <ligand>
        <name>Mg(2+)</name>
        <dbReference type="ChEBI" id="CHEBI:18420"/>
        <label>1</label>
    </ligand>
</feature>
<feature type="binding site" evidence="1">
    <location>
        <position position="211"/>
    </location>
    <ligand>
        <name>Mg(2+)</name>
        <dbReference type="ChEBI" id="CHEBI:18420"/>
        <label>1</label>
    </ligand>
</feature>
<keyword evidence="1" id="KW-0460">Magnesium</keyword>
<dbReference type="InterPro" id="IPR005502">
    <property type="entry name" value="Ribosyl_crysJ1"/>
</dbReference>
<protein>
    <submittedName>
        <fullName evidence="2">ADP-ribosylglycohydrolase</fullName>
    </submittedName>
</protein>
<dbReference type="Pfam" id="PF03747">
    <property type="entry name" value="ADP_ribosyl_GH"/>
    <property type="match status" value="1"/>
</dbReference>
<dbReference type="AlphaFoldDB" id="A0A6L9Y3R4"/>
<dbReference type="InterPro" id="IPR036705">
    <property type="entry name" value="Ribosyl_crysJ1_sf"/>
</dbReference>
<keyword evidence="2" id="KW-0378">Hydrolase</keyword>
<keyword evidence="1" id="KW-0479">Metal-binding</keyword>
<feature type="binding site" evidence="1">
    <location>
        <position position="36"/>
    </location>
    <ligand>
        <name>Mg(2+)</name>
        <dbReference type="ChEBI" id="CHEBI:18420"/>
        <label>1</label>
    </ligand>
</feature>
<feature type="binding site" evidence="1">
    <location>
        <position position="214"/>
    </location>
    <ligand>
        <name>Mg(2+)</name>
        <dbReference type="ChEBI" id="CHEBI:18420"/>
        <label>1</label>
    </ligand>
</feature>